<dbReference type="RefSeq" id="WP_230525875.1">
    <property type="nucleotide sequence ID" value="NZ_JAJGAK010000001.1"/>
</dbReference>
<dbReference type="EMBL" id="JAJGAK010000001">
    <property type="protein sequence ID" value="MCC8362257.1"/>
    <property type="molecule type" value="Genomic_DNA"/>
</dbReference>
<gene>
    <name evidence="1" type="ORF">LK996_04110</name>
</gene>
<dbReference type="PANTHER" id="PTHR41791:SF1">
    <property type="entry name" value="SSL7039 PROTEIN"/>
    <property type="match status" value="1"/>
</dbReference>
<dbReference type="InterPro" id="IPR014056">
    <property type="entry name" value="TypeIITA-like_toxin_pred"/>
</dbReference>
<dbReference type="PANTHER" id="PTHR41791">
    <property type="entry name" value="SSL7039 PROTEIN"/>
    <property type="match status" value="1"/>
</dbReference>
<keyword evidence="2" id="KW-1185">Reference proteome</keyword>
<proteinExistence type="predicted"/>
<reference evidence="1" key="1">
    <citation type="submission" date="2021-10" db="EMBL/GenBank/DDBJ databases">
        <authorList>
            <person name="Lyu M."/>
            <person name="Wang X."/>
            <person name="Meng X."/>
            <person name="Xu K."/>
        </authorList>
    </citation>
    <scope>NUCLEOTIDE SEQUENCE</scope>
    <source>
        <strain evidence="1">A6</strain>
    </source>
</reference>
<name>A0ABS8JF90_9GAMM</name>
<sequence length="101" mass="11104">MATIKTTSEFEAWLRSLTHRARSKVLNRMRHMECGNVGDCRPVGNGVSESRIHYGPGYRLYFLRSGEAIHALLIGGSKATQTADIRKAQAMAKKIKKGGAS</sequence>
<evidence type="ECO:0000313" key="1">
    <source>
        <dbReference type="EMBL" id="MCC8362257.1"/>
    </source>
</evidence>
<accession>A0ABS8JF90</accession>
<protein>
    <submittedName>
        <fullName evidence="1">Type II toxin-antitoxin system RelE/ParE family toxin</fullName>
    </submittedName>
</protein>
<comment type="caution">
    <text evidence="1">The sequence shown here is derived from an EMBL/GenBank/DDBJ whole genome shotgun (WGS) entry which is preliminary data.</text>
</comment>
<dbReference type="NCBIfam" id="TIGR02683">
    <property type="entry name" value="upstrm_HI1419"/>
    <property type="match status" value="1"/>
</dbReference>
<dbReference type="PIRSF" id="PIRSF028744">
    <property type="entry name" value="Addict_mod_HI1419"/>
    <property type="match status" value="1"/>
</dbReference>
<organism evidence="1 2">
    <name type="scientific">Noviluteimonas lactosilytica</name>
    <dbReference type="NCBI Taxonomy" id="2888523"/>
    <lineage>
        <taxon>Bacteria</taxon>
        <taxon>Pseudomonadati</taxon>
        <taxon>Pseudomonadota</taxon>
        <taxon>Gammaproteobacteria</taxon>
        <taxon>Lysobacterales</taxon>
        <taxon>Lysobacteraceae</taxon>
        <taxon>Noviluteimonas</taxon>
    </lineage>
</organism>
<dbReference type="Proteomes" id="UP001165293">
    <property type="component" value="Unassembled WGS sequence"/>
</dbReference>
<evidence type="ECO:0000313" key="2">
    <source>
        <dbReference type="Proteomes" id="UP001165293"/>
    </source>
</evidence>